<dbReference type="RefSeq" id="WP_159396740.1">
    <property type="nucleotide sequence ID" value="NZ_CP012673.1"/>
</dbReference>
<evidence type="ECO:0000313" key="2">
    <source>
        <dbReference type="Proteomes" id="UP000238348"/>
    </source>
</evidence>
<organism evidence="1 2">
    <name type="scientific">Sorangium cellulosum</name>
    <name type="common">Polyangium cellulosum</name>
    <dbReference type="NCBI Taxonomy" id="56"/>
    <lineage>
        <taxon>Bacteria</taxon>
        <taxon>Pseudomonadati</taxon>
        <taxon>Myxococcota</taxon>
        <taxon>Polyangia</taxon>
        <taxon>Polyangiales</taxon>
        <taxon>Polyangiaceae</taxon>
        <taxon>Sorangium</taxon>
    </lineage>
</organism>
<dbReference type="OrthoDB" id="5497424at2"/>
<dbReference type="Proteomes" id="UP000238348">
    <property type="component" value="Chromosome"/>
</dbReference>
<sequence length="313" mass="34054">MAATTLAATTWSPTSSSGVDELLFRNDTVSLCLLVNRRHRTLRIIDFRAGPTPSKRNLVLATARREGVEKIFTLVERDEVPTWTRLGFVREGSIPGFYKRSDAWILGAVVSQMASRVRDEGDGEEDAEGAEDREGSPAVILAERTITRARRLLRESEARPLPAVKLAHASGLDLRRAVAAAQRAGRALTGFEPFGRDAVRTGYVLSARGGFSLHAAWEMQSCFGNSFLELLTSPRSEAERLATTAAIGALCDRLVAERAVSTFTFAPADDVELSAALLANGFRRSAVLARHLVVGRARKDAILWAKKLVAPEA</sequence>
<reference evidence="1 2" key="1">
    <citation type="submission" date="2015-09" db="EMBL/GenBank/DDBJ databases">
        <title>Sorangium comparison.</title>
        <authorList>
            <person name="Zaburannyi N."/>
            <person name="Bunk B."/>
            <person name="Overmann J."/>
            <person name="Mueller R."/>
        </authorList>
    </citation>
    <scope>NUCLEOTIDE SEQUENCE [LARGE SCALE GENOMIC DNA]</scope>
    <source>
        <strain evidence="1 2">So ce26</strain>
    </source>
</reference>
<dbReference type="EMBL" id="CP012673">
    <property type="protein sequence ID" value="AUX40106.1"/>
    <property type="molecule type" value="Genomic_DNA"/>
</dbReference>
<evidence type="ECO:0000313" key="1">
    <source>
        <dbReference type="EMBL" id="AUX40106.1"/>
    </source>
</evidence>
<accession>A0A2L0ELC9</accession>
<protein>
    <recommendedName>
        <fullName evidence="3">BioF2-like acetyltransferase domain-containing protein</fullName>
    </recommendedName>
</protein>
<evidence type="ECO:0008006" key="3">
    <source>
        <dbReference type="Google" id="ProtNLM"/>
    </source>
</evidence>
<proteinExistence type="predicted"/>
<name>A0A2L0ELC9_SORCE</name>
<gene>
    <name evidence="1" type="ORF">SOCE26_015030</name>
</gene>
<dbReference type="AlphaFoldDB" id="A0A2L0ELC9"/>